<protein>
    <submittedName>
        <fullName evidence="1">Uncharacterized protein</fullName>
    </submittedName>
</protein>
<organism evidence="1">
    <name type="scientific">Kitasatospora sp. CMC57</name>
    <dbReference type="NCBI Taxonomy" id="3231513"/>
    <lineage>
        <taxon>Bacteria</taxon>
        <taxon>Bacillati</taxon>
        <taxon>Actinomycetota</taxon>
        <taxon>Actinomycetes</taxon>
        <taxon>Kitasatosporales</taxon>
        <taxon>Streptomycetaceae</taxon>
        <taxon>Kitasatospora</taxon>
    </lineage>
</organism>
<sequence>MPLPPSARPIGSAQSAPVSSPFVTLFPWETRVGRRRGFAGPDVIMITSAAPRSPGRVGIAARGGRAGYFARVTLLDDVAERDGWLCWVCDEPVDPDMSVNDARGPSVDSRTADRKAKVAERLAHRACNTRKGAVKVVIAWPDRLYVVEPAPLITVAARLERKGGREMVGRCPTRKDAQEAADWLVDRFSRLVPGLPVTADIEPGGGQFLVVLATGRR</sequence>
<evidence type="ECO:0000313" key="1">
    <source>
        <dbReference type="EMBL" id="BFP45158.1"/>
    </source>
</evidence>
<proteinExistence type="predicted"/>
<gene>
    <name evidence="1" type="ORF">KCMC57_15260</name>
</gene>
<reference evidence="1" key="1">
    <citation type="submission" date="2024-07" db="EMBL/GenBank/DDBJ databases">
        <title>Complete genome sequences of cellulolytic bacteria, Kitasatospora sp. CMC57 and Streptomyces sp. CMC78, isolated from Japanese agricultural soil.</title>
        <authorList>
            <person name="Hashimoto T."/>
            <person name="Ito M."/>
            <person name="Iwamoto M."/>
            <person name="Fukahori D."/>
            <person name="Shoda T."/>
            <person name="Sakoda M."/>
            <person name="Morohoshi T."/>
            <person name="Mitsuboshi M."/>
            <person name="Nishizawa T."/>
        </authorList>
    </citation>
    <scope>NUCLEOTIDE SEQUENCE</scope>
    <source>
        <strain evidence="1">CMC57</strain>
    </source>
</reference>
<dbReference type="EMBL" id="AP035881">
    <property type="protein sequence ID" value="BFP45158.1"/>
    <property type="molecule type" value="Genomic_DNA"/>
</dbReference>
<name>A0AB33JUP5_9ACTN</name>
<accession>A0AB33JUP5</accession>
<dbReference type="AlphaFoldDB" id="A0AB33JUP5"/>